<name>A0ABX2P5K3_9PROT</name>
<organism evidence="2 3">
    <name type="scientific">Asaia spathodeae</name>
    <dbReference type="NCBI Taxonomy" id="657016"/>
    <lineage>
        <taxon>Bacteria</taxon>
        <taxon>Pseudomonadati</taxon>
        <taxon>Pseudomonadota</taxon>
        <taxon>Alphaproteobacteria</taxon>
        <taxon>Acetobacterales</taxon>
        <taxon>Acetobacteraceae</taxon>
        <taxon>Asaia</taxon>
    </lineage>
</organism>
<dbReference type="RefSeq" id="WP_267310127.1">
    <property type="nucleotide sequence ID" value="NZ_JABXXV010000004.1"/>
</dbReference>
<dbReference type="Proteomes" id="UP001516351">
    <property type="component" value="Unassembled WGS sequence"/>
</dbReference>
<dbReference type="InterPro" id="IPR000560">
    <property type="entry name" value="His_Pase_clade-2"/>
</dbReference>
<accession>A0ABX2P5K3</accession>
<reference evidence="2 3" key="1">
    <citation type="submission" date="2020-06" db="EMBL/GenBank/DDBJ databases">
        <title>Synonyms of Asaia species.</title>
        <authorList>
            <person name="Sombolestani A."/>
        </authorList>
    </citation>
    <scope>NUCLEOTIDE SEQUENCE [LARGE SCALE GENOMIC DNA]</scope>
    <source>
        <strain evidence="2 3">LMG 27047</strain>
    </source>
</reference>
<keyword evidence="3" id="KW-1185">Reference proteome</keyword>
<dbReference type="Gene3D" id="3.40.50.1240">
    <property type="entry name" value="Phosphoglycerate mutase-like"/>
    <property type="match status" value="2"/>
</dbReference>
<dbReference type="Pfam" id="PF00328">
    <property type="entry name" value="His_Phos_2"/>
    <property type="match status" value="1"/>
</dbReference>
<feature type="chain" id="PRO_5046129197" evidence="1">
    <location>
        <begin position="25"/>
        <end position="411"/>
    </location>
</feature>
<evidence type="ECO:0000256" key="1">
    <source>
        <dbReference type="SAM" id="SignalP"/>
    </source>
</evidence>
<dbReference type="EMBL" id="JABXXV010000004">
    <property type="protein sequence ID" value="NVN46812.1"/>
    <property type="molecule type" value="Genomic_DNA"/>
</dbReference>
<feature type="signal peptide" evidence="1">
    <location>
        <begin position="1"/>
        <end position="24"/>
    </location>
</feature>
<sequence>MTKTLLFAACLASLGLGFAGPASAGTVSFSSAPLPDHAVLERVVLVARHGIRSPTHGPEALEKETGVVWPAWPVAPGQLTEHGRVTLGRLMQDIALHYDLACARHQGPCLSKAAPVIWADSADDRTRQSGQIMAETLVPAQHLMARSLSPAMHDPLFDAVTPEFISRNRAILAAEAASLQRDDVKARPQSVDQGLRVLQALIAPEGCSGGTSPCFSTPLTLGDKKGRAVLEGGPALAASVAENILLVYVQGLENAGPRWAQALAPELLKRALPVHDYLSDLTRRRGTLVKEKSRLMADAIDRFLSGESVTLSDGSIVPRETRFLAFAGHDTTLDALAARYGLYWSFADQPDRTAPDTTLAFERWRDRTGHALYRVVIFHQSLAALRNGGGLDEAHGGAMMVSVKPAPMPAE</sequence>
<protein>
    <submittedName>
        <fullName evidence="2">Uncharacterized protein</fullName>
    </submittedName>
</protein>
<dbReference type="InterPro" id="IPR033379">
    <property type="entry name" value="Acid_Pase_AS"/>
</dbReference>
<dbReference type="PROSITE" id="PS00616">
    <property type="entry name" value="HIS_ACID_PHOSPHAT_1"/>
    <property type="match status" value="1"/>
</dbReference>
<comment type="caution">
    <text evidence="2">The sequence shown here is derived from an EMBL/GenBank/DDBJ whole genome shotgun (WGS) entry which is preliminary data.</text>
</comment>
<dbReference type="InterPro" id="IPR029033">
    <property type="entry name" value="His_PPase_superfam"/>
</dbReference>
<dbReference type="SUPFAM" id="SSF53254">
    <property type="entry name" value="Phosphoglycerate mutase-like"/>
    <property type="match status" value="1"/>
</dbReference>
<gene>
    <name evidence="2" type="ORF">HW542_08310</name>
</gene>
<evidence type="ECO:0000313" key="3">
    <source>
        <dbReference type="Proteomes" id="UP001516351"/>
    </source>
</evidence>
<keyword evidence="1" id="KW-0732">Signal</keyword>
<proteinExistence type="predicted"/>
<evidence type="ECO:0000313" key="2">
    <source>
        <dbReference type="EMBL" id="NVN46812.1"/>
    </source>
</evidence>